<evidence type="ECO:0000313" key="1">
    <source>
        <dbReference type="WBParaSite" id="MCU_009103-RA"/>
    </source>
</evidence>
<accession>A0A5K3FKX3</accession>
<sequence length="127" mass="14490">MSGFISLNFQTNHPSMASCAMLPNSNMILTLPSVHWNVTTTSKLCMLRQRESGAQRVFAKPGTLLYCPRISWCAFTIPAFYKSRSRLMKADPLAATARTDTNATENNVERFHFLSRQPQQHRQQQVR</sequence>
<dbReference type="WBParaSite" id="MCU_009103-RA">
    <property type="protein sequence ID" value="MCU_009103-RA"/>
    <property type="gene ID" value="MCU_009103"/>
</dbReference>
<name>A0A5K3FKX3_MESCO</name>
<proteinExistence type="predicted"/>
<reference evidence="1" key="1">
    <citation type="submission" date="2019-11" db="UniProtKB">
        <authorList>
            <consortium name="WormBaseParasite"/>
        </authorList>
    </citation>
    <scope>IDENTIFICATION</scope>
</reference>
<protein>
    <submittedName>
        <fullName evidence="1">Secreted protein</fullName>
    </submittedName>
</protein>
<dbReference type="AlphaFoldDB" id="A0A5K3FKX3"/>
<organism evidence="1">
    <name type="scientific">Mesocestoides corti</name>
    <name type="common">Flatworm</name>
    <dbReference type="NCBI Taxonomy" id="53468"/>
    <lineage>
        <taxon>Eukaryota</taxon>
        <taxon>Metazoa</taxon>
        <taxon>Spiralia</taxon>
        <taxon>Lophotrochozoa</taxon>
        <taxon>Platyhelminthes</taxon>
        <taxon>Cestoda</taxon>
        <taxon>Eucestoda</taxon>
        <taxon>Cyclophyllidea</taxon>
        <taxon>Mesocestoididae</taxon>
        <taxon>Mesocestoides</taxon>
    </lineage>
</organism>